<reference evidence="2" key="1">
    <citation type="submission" date="2021-01" db="EMBL/GenBank/DDBJ databases">
        <authorList>
            <person name="Corre E."/>
            <person name="Pelletier E."/>
            <person name="Niang G."/>
            <person name="Scheremetjew M."/>
            <person name="Finn R."/>
            <person name="Kale V."/>
            <person name="Holt S."/>
            <person name="Cochrane G."/>
            <person name="Meng A."/>
            <person name="Brown T."/>
            <person name="Cohen L."/>
        </authorList>
    </citation>
    <scope>NUCLEOTIDE SEQUENCE</scope>
    <source>
        <strain evidence="2">CCMP1594</strain>
    </source>
</reference>
<feature type="coiled-coil region" evidence="1">
    <location>
        <begin position="308"/>
        <end position="349"/>
    </location>
</feature>
<keyword evidence="1" id="KW-0175">Coiled coil</keyword>
<dbReference type="AlphaFoldDB" id="A0A7S4FVW1"/>
<name>A0A7S4FVW1_9EUGL</name>
<evidence type="ECO:0000313" key="2">
    <source>
        <dbReference type="EMBL" id="CAE0816890.1"/>
    </source>
</evidence>
<dbReference type="EMBL" id="HBJA01080220">
    <property type="protein sequence ID" value="CAE0816890.1"/>
    <property type="molecule type" value="Transcribed_RNA"/>
</dbReference>
<sequence>MTSLAKTSSQTIKGVQKLQEWVCERLNEPYDHPAVVAKAKQCQAGKKLQKGLNGSICGWAEVQLLMKSVLEELHDASLGRPVNPKDRVTAENSTGEAMINSPRSLKVMQRLGILASELAPKALEDFPEPGRQMRYDAHENQRKKLLDKLRHNYRVEIYNKAHVDDSELSEDAAAMEARLKEKRYNERNEGLLLRKRKDAAKRLVYAISMEHAAANFEQERQERQKVCEERMQKRHEEQRVKNAEKREAAERRIKAAIDNERRQMSEKMAKYHTKKLHQEELMTEKKAKHAEEARNRHLQAAHKEAVRTERKQKAVETAEQRKQQYLEKFAQKEENLQLLLKQRQEATAQKQLKLTLRNELAKESTERQKRVDEFKKQELLHKALLRDSRADRYRYVQREFVKNCKERTRIDTHEREALNLWMANLGLCDDFAPPEWLDLDLTPIKPLLEADKDKYPGMLDGLIESIQPPDKAVRPPVPSLAAQPQVPLYWSKAFRDEGLD</sequence>
<protein>
    <submittedName>
        <fullName evidence="2">Uncharacterized protein</fullName>
    </submittedName>
</protein>
<proteinExistence type="predicted"/>
<gene>
    <name evidence="2" type="ORF">EGYM00163_LOCUS28051</name>
</gene>
<evidence type="ECO:0000256" key="1">
    <source>
        <dbReference type="SAM" id="Coils"/>
    </source>
</evidence>
<organism evidence="2">
    <name type="scientific">Eutreptiella gymnastica</name>
    <dbReference type="NCBI Taxonomy" id="73025"/>
    <lineage>
        <taxon>Eukaryota</taxon>
        <taxon>Discoba</taxon>
        <taxon>Euglenozoa</taxon>
        <taxon>Euglenida</taxon>
        <taxon>Spirocuta</taxon>
        <taxon>Euglenophyceae</taxon>
        <taxon>Eutreptiales</taxon>
        <taxon>Eutreptiaceae</taxon>
        <taxon>Eutreptiella</taxon>
    </lineage>
</organism>
<accession>A0A7S4FVW1</accession>